<accession>A0A1B6J0R8</accession>
<dbReference type="EMBL" id="GECU01006273">
    <property type="protein sequence ID" value="JAT01434.1"/>
    <property type="molecule type" value="Transcribed_RNA"/>
</dbReference>
<dbReference type="PANTHER" id="PTHR14679">
    <property type="entry name" value="GEM-ASSOCIATED PROTEIN 7"/>
    <property type="match status" value="1"/>
</dbReference>
<dbReference type="Pfam" id="PF11095">
    <property type="entry name" value="Gemin7"/>
    <property type="match status" value="1"/>
</dbReference>
<organism evidence="2">
    <name type="scientific">Homalodisca liturata</name>
    <dbReference type="NCBI Taxonomy" id="320908"/>
    <lineage>
        <taxon>Eukaryota</taxon>
        <taxon>Metazoa</taxon>
        <taxon>Ecdysozoa</taxon>
        <taxon>Arthropoda</taxon>
        <taxon>Hexapoda</taxon>
        <taxon>Insecta</taxon>
        <taxon>Pterygota</taxon>
        <taxon>Neoptera</taxon>
        <taxon>Paraneoptera</taxon>
        <taxon>Hemiptera</taxon>
        <taxon>Auchenorrhyncha</taxon>
        <taxon>Membracoidea</taxon>
        <taxon>Cicadellidae</taxon>
        <taxon>Cicadellinae</taxon>
        <taxon>Proconiini</taxon>
        <taxon>Homalodisca</taxon>
    </lineage>
</organism>
<proteinExistence type="predicted"/>
<evidence type="ECO:0000313" key="2">
    <source>
        <dbReference type="EMBL" id="JAS92771.1"/>
    </source>
</evidence>
<dbReference type="EMBL" id="GECU01014935">
    <property type="protein sequence ID" value="JAS92771.1"/>
    <property type="molecule type" value="Transcribed_RNA"/>
</dbReference>
<reference evidence="2" key="1">
    <citation type="submission" date="2015-11" db="EMBL/GenBank/DDBJ databases">
        <title>De novo transcriptome assembly of four potential Pierce s Disease insect vectors from Arizona vineyards.</title>
        <authorList>
            <person name="Tassone E.E."/>
        </authorList>
    </citation>
    <scope>NUCLEOTIDE SEQUENCE</scope>
</reference>
<dbReference type="EMBL" id="GECU01017007">
    <property type="protein sequence ID" value="JAS90699.1"/>
    <property type="molecule type" value="Transcribed_RNA"/>
</dbReference>
<sequence length="112" mass="12773">MKDAPQQDFATPDKQEARSFLRERFLRALAHVSDKECTLHLYDKSNVNAKFGGIDVDMFKLYVKDLQTPMFQHPHAIVRTSDILSIDVPKASYQKLLAPHKDGQNGNEPMES</sequence>
<dbReference type="GO" id="GO:0034719">
    <property type="term" value="C:SMN-Sm protein complex"/>
    <property type="evidence" value="ECO:0007669"/>
    <property type="project" value="InterPro"/>
</dbReference>
<evidence type="ECO:0008006" key="4">
    <source>
        <dbReference type="Google" id="ProtNLM"/>
    </source>
</evidence>
<protein>
    <recommendedName>
        <fullName evidence="4">SUZ-C domain-containing protein</fullName>
    </recommendedName>
</protein>
<dbReference type="PANTHER" id="PTHR14679:SF1">
    <property type="entry name" value="GEM-ASSOCIATED PROTEIN 7"/>
    <property type="match status" value="1"/>
</dbReference>
<dbReference type="InterPro" id="IPR020338">
    <property type="entry name" value="SMN_gemin7"/>
</dbReference>
<dbReference type="Gene3D" id="2.30.30.100">
    <property type="match status" value="1"/>
</dbReference>
<name>A0A1B6J0R8_9HEMI</name>
<gene>
    <name evidence="3" type="ORF">g.47311</name>
    <name evidence="2" type="ORF">g.47312</name>
    <name evidence="1" type="ORF">g.47313</name>
</gene>
<dbReference type="AlphaFoldDB" id="A0A1B6J0R8"/>
<dbReference type="GO" id="GO:0000387">
    <property type="term" value="P:spliceosomal snRNP assembly"/>
    <property type="evidence" value="ECO:0007669"/>
    <property type="project" value="TreeGrafter"/>
</dbReference>
<evidence type="ECO:0000313" key="3">
    <source>
        <dbReference type="EMBL" id="JAT01434.1"/>
    </source>
</evidence>
<evidence type="ECO:0000313" key="1">
    <source>
        <dbReference type="EMBL" id="JAS90699.1"/>
    </source>
</evidence>